<keyword evidence="1" id="KW-0418">Kinase</keyword>
<gene>
    <name evidence="1" type="primary">rssA_3</name>
    <name evidence="1" type="ORF">NCTC11938_04287</name>
</gene>
<accession>A0A379GGA7</accession>
<organism evidence="1 2">
    <name type="scientific">Proteus mirabilis</name>
    <dbReference type="NCBI Taxonomy" id="584"/>
    <lineage>
        <taxon>Bacteria</taxon>
        <taxon>Pseudomonadati</taxon>
        <taxon>Pseudomonadota</taxon>
        <taxon>Gammaproteobacteria</taxon>
        <taxon>Enterobacterales</taxon>
        <taxon>Morganellaceae</taxon>
        <taxon>Proteus</taxon>
    </lineage>
</organism>
<dbReference type="AlphaFoldDB" id="A0A379GGA7"/>
<dbReference type="SUPFAM" id="SSF47384">
    <property type="entry name" value="Homodimeric domain of signal transducing histidine kinase"/>
    <property type="match status" value="1"/>
</dbReference>
<dbReference type="InterPro" id="IPR036097">
    <property type="entry name" value="HisK_dim/P_sf"/>
</dbReference>
<dbReference type="EMBL" id="UGTS01000006">
    <property type="protein sequence ID" value="SUC40005.1"/>
    <property type="molecule type" value="Genomic_DNA"/>
</dbReference>
<reference evidence="1 2" key="1">
    <citation type="submission" date="2018-06" db="EMBL/GenBank/DDBJ databases">
        <authorList>
            <consortium name="Pathogen Informatics"/>
            <person name="Doyle S."/>
        </authorList>
    </citation>
    <scope>NUCLEOTIDE SEQUENCE [LARGE SCALE GENOMIC DNA]</scope>
    <source>
        <strain evidence="1 2">NCTC11938</strain>
    </source>
</reference>
<dbReference type="Proteomes" id="UP000254191">
    <property type="component" value="Unassembled WGS sequence"/>
</dbReference>
<evidence type="ECO:0000313" key="2">
    <source>
        <dbReference type="Proteomes" id="UP000254191"/>
    </source>
</evidence>
<proteinExistence type="predicted"/>
<keyword evidence="1" id="KW-0808">Transferase</keyword>
<dbReference type="EC" id="2.7.13.3" evidence="1"/>
<dbReference type="Gene3D" id="1.10.287.130">
    <property type="match status" value="1"/>
</dbReference>
<protein>
    <submittedName>
        <fullName evidence="1">Swarming motility regulation two-component system, sensor kinase</fullName>
        <ecNumber evidence="1">2.7.13.3</ecNumber>
    </submittedName>
</protein>
<dbReference type="GO" id="GO:0000155">
    <property type="term" value="F:phosphorelay sensor kinase activity"/>
    <property type="evidence" value="ECO:0007669"/>
    <property type="project" value="InterPro"/>
</dbReference>
<name>A0A379GGA7_PROMI</name>
<sequence>MARIDAANIREKQFMADAAHELRTPDCSSDCPIAHSLFSR</sequence>
<evidence type="ECO:0000313" key="1">
    <source>
        <dbReference type="EMBL" id="SUC40005.1"/>
    </source>
</evidence>